<dbReference type="PANTHER" id="PTHR46401:SF2">
    <property type="entry name" value="GLYCOSYLTRANSFERASE WBBK-RELATED"/>
    <property type="match status" value="1"/>
</dbReference>
<comment type="caution">
    <text evidence="3">The sequence shown here is derived from an EMBL/GenBank/DDBJ whole genome shotgun (WGS) entry which is preliminary data.</text>
</comment>
<dbReference type="InterPro" id="IPR001296">
    <property type="entry name" value="Glyco_trans_1"/>
</dbReference>
<protein>
    <submittedName>
        <fullName evidence="3">Glycosyltransferase family 4 protein</fullName>
    </submittedName>
</protein>
<gene>
    <name evidence="3" type="ORF">GCM10023331_36490</name>
</gene>
<keyword evidence="4" id="KW-1185">Reference proteome</keyword>
<feature type="domain" description="Glycosyl transferase family 1" evidence="2">
    <location>
        <begin position="227"/>
        <end position="371"/>
    </location>
</feature>
<keyword evidence="1" id="KW-0808">Transferase</keyword>
<evidence type="ECO:0000313" key="4">
    <source>
        <dbReference type="Proteomes" id="UP001500298"/>
    </source>
</evidence>
<dbReference type="SUPFAM" id="SSF53756">
    <property type="entry name" value="UDP-Glycosyltransferase/glycogen phosphorylase"/>
    <property type="match status" value="1"/>
</dbReference>
<sequence>MNILHINTADQGGGAEQFALDMLKQSSGKDALFVKKKKGNVPGVFLLKRTFLSKLLEGVDSVLKKFFNHTLFTDLGVLYPVHGTYQFLKNTPQYQEADIIFLHNIHSDYFDLDALVAIGREKEVVWVLHDMWVVTGGEVYTLDSEQYKTGDAKTLYKHLFACQNPLVDRRQKYMERKKEVFQEVQEKLTFIPVSNWLKDCLLSAYTIPDRAKIHVIQNGIDTNVFRNKKHRDWEIPRILFFNSSNPYKGAELFSSLAAQIEGSFELFVIGAPVEGVEKQQVFDPIRDRDALNDFYNQVDIMVFPSIAENFSLMVLEAMAAGVLVVGNHIGGIVEQLSDDRGVTFQGREDLKHQLEELLQRPLEDIRRQATEASEYVQQHWSEEKMREAYLKLLS</sequence>
<evidence type="ECO:0000259" key="2">
    <source>
        <dbReference type="Pfam" id="PF00534"/>
    </source>
</evidence>
<dbReference type="Proteomes" id="UP001500298">
    <property type="component" value="Unassembled WGS sequence"/>
</dbReference>
<dbReference type="PANTHER" id="PTHR46401">
    <property type="entry name" value="GLYCOSYLTRANSFERASE WBBK-RELATED"/>
    <property type="match status" value="1"/>
</dbReference>
<proteinExistence type="predicted"/>
<dbReference type="RefSeq" id="WP_345374451.1">
    <property type="nucleotide sequence ID" value="NZ_BAABJX010000059.1"/>
</dbReference>
<reference evidence="4" key="1">
    <citation type="journal article" date="2019" name="Int. J. Syst. Evol. Microbiol.">
        <title>The Global Catalogue of Microorganisms (GCM) 10K type strain sequencing project: providing services to taxonomists for standard genome sequencing and annotation.</title>
        <authorList>
            <consortium name="The Broad Institute Genomics Platform"/>
            <consortium name="The Broad Institute Genome Sequencing Center for Infectious Disease"/>
            <person name="Wu L."/>
            <person name="Ma J."/>
        </authorList>
    </citation>
    <scope>NUCLEOTIDE SEQUENCE [LARGE SCALE GENOMIC DNA]</scope>
    <source>
        <strain evidence="4">JCM 18326</strain>
    </source>
</reference>
<dbReference type="Gene3D" id="3.40.50.2000">
    <property type="entry name" value="Glycogen Phosphorylase B"/>
    <property type="match status" value="2"/>
</dbReference>
<dbReference type="EMBL" id="BAABJX010000059">
    <property type="protein sequence ID" value="GAA4848505.1"/>
    <property type="molecule type" value="Genomic_DNA"/>
</dbReference>
<name>A0ABP9DJ62_9BACT</name>
<accession>A0ABP9DJ62</accession>
<evidence type="ECO:0000313" key="3">
    <source>
        <dbReference type="EMBL" id="GAA4848505.1"/>
    </source>
</evidence>
<organism evidence="3 4">
    <name type="scientific">Algivirga pacifica</name>
    <dbReference type="NCBI Taxonomy" id="1162670"/>
    <lineage>
        <taxon>Bacteria</taxon>
        <taxon>Pseudomonadati</taxon>
        <taxon>Bacteroidota</taxon>
        <taxon>Cytophagia</taxon>
        <taxon>Cytophagales</taxon>
        <taxon>Flammeovirgaceae</taxon>
        <taxon>Algivirga</taxon>
    </lineage>
</organism>
<evidence type="ECO:0000256" key="1">
    <source>
        <dbReference type="ARBA" id="ARBA00022679"/>
    </source>
</evidence>
<dbReference type="Pfam" id="PF00534">
    <property type="entry name" value="Glycos_transf_1"/>
    <property type="match status" value="1"/>
</dbReference>